<gene>
    <name evidence="2" type="ORF">TPC1_10179</name>
</gene>
<feature type="non-terminal residue" evidence="2">
    <location>
        <position position="433"/>
    </location>
</feature>
<sequence length="433" mass="50093">TSPLSKKMGFIPLQIKKIDRASEYTSPTNQVIDLDDEKSSQIIQQSPKEIVNTHDQNKINQEIENKQEPAKQILDQRPSPLSKFLKPVVQQQTVLQRFQHKMVENDIFKIPPTCVPKYKSFEEMLEHPQNHKVEKIQIDSDFKIQMINSLTQAGLDFQTAEKCRRQLLVNCEPLLNMYPRQLDGLDMTSDIEKRKRIEKSLNKLKQQINEDKPVEELGQCRGFSSIYISSRVFFGYAPHTMVSQLNFTNPLAVEDEIDYEQETVGFDESSASEDYESSSSSEDEPIDATENQIKDVQIQQIDDINDVDETGMLQLQGLKKQKATYEYLQKHQKQLIYPVPVLCPQACDGQKAVLRVFQHGLKKVEADNQFEVEIFDGDRSGRNVVNKKDVQIITGCRVNDYFKPIFKTQEKLSCMKEPEFVVEFEDEEDIRKM</sequence>
<protein>
    <submittedName>
        <fullName evidence="2">Uncharacterized protein</fullName>
    </submittedName>
</protein>
<organism evidence="2">
    <name type="scientific">Trepomonas sp. PC1</name>
    <dbReference type="NCBI Taxonomy" id="1076344"/>
    <lineage>
        <taxon>Eukaryota</taxon>
        <taxon>Metamonada</taxon>
        <taxon>Diplomonadida</taxon>
        <taxon>Hexamitidae</taxon>
        <taxon>Hexamitinae</taxon>
        <taxon>Trepomonas</taxon>
    </lineage>
</organism>
<feature type="region of interest" description="Disordered" evidence="1">
    <location>
        <begin position="264"/>
        <end position="294"/>
    </location>
</feature>
<reference evidence="2" key="1">
    <citation type="submission" date="2015-07" db="EMBL/GenBank/DDBJ databases">
        <title>Adaptation to a free-living lifestyle via gene acquisitions in the diplomonad Trepomonas sp. PC1.</title>
        <authorList>
            <person name="Xu F."/>
            <person name="Jerlstrom-Hultqvist J."/>
            <person name="Kolisko M."/>
            <person name="Simpson A.G.B."/>
            <person name="Roger A.J."/>
            <person name="Svard S.G."/>
            <person name="Andersson J.O."/>
        </authorList>
    </citation>
    <scope>NUCLEOTIDE SEQUENCE</scope>
    <source>
        <strain evidence="2">PC1</strain>
    </source>
</reference>
<accession>A0A146KL25</accession>
<proteinExistence type="predicted"/>
<evidence type="ECO:0000313" key="2">
    <source>
        <dbReference type="EMBL" id="JAP96474.1"/>
    </source>
</evidence>
<evidence type="ECO:0000256" key="1">
    <source>
        <dbReference type="SAM" id="MobiDB-lite"/>
    </source>
</evidence>
<dbReference type="EMBL" id="GDID01000132">
    <property type="protein sequence ID" value="JAP96474.1"/>
    <property type="molecule type" value="Transcribed_RNA"/>
</dbReference>
<feature type="non-terminal residue" evidence="2">
    <location>
        <position position="1"/>
    </location>
</feature>
<feature type="compositionally biased region" description="Acidic residues" evidence="1">
    <location>
        <begin position="270"/>
        <end position="287"/>
    </location>
</feature>
<dbReference type="AlphaFoldDB" id="A0A146KL25"/>
<name>A0A146KL25_9EUKA</name>